<feature type="compositionally biased region" description="Low complexity" evidence="1">
    <location>
        <begin position="274"/>
        <end position="305"/>
    </location>
</feature>
<feature type="region of interest" description="Disordered" evidence="1">
    <location>
        <begin position="264"/>
        <end position="305"/>
    </location>
</feature>
<reference evidence="2" key="1">
    <citation type="submission" date="2021-03" db="EMBL/GenBank/DDBJ databases">
        <authorList>
            <person name="Bekaert M."/>
        </authorList>
    </citation>
    <scope>NUCLEOTIDE SEQUENCE</scope>
</reference>
<gene>
    <name evidence="2" type="ORF">MEDL_63024</name>
</gene>
<accession>A0A8S3V0W4</accession>
<evidence type="ECO:0000313" key="3">
    <source>
        <dbReference type="Proteomes" id="UP000683360"/>
    </source>
</evidence>
<dbReference type="EMBL" id="CAJPWZ010003085">
    <property type="protein sequence ID" value="CAG2251373.1"/>
    <property type="molecule type" value="Genomic_DNA"/>
</dbReference>
<dbReference type="Proteomes" id="UP000683360">
    <property type="component" value="Unassembled WGS sequence"/>
</dbReference>
<sequence>MSNSKFFCNINLFAVFQLTYYNVKLLNQLIVRHYKVYYPVRHHLIPHMVNSLQRLGFTSSKKETILSSFKPLQRGIAACMTCPNTKVIRGVHTLLSRLMSFFPTEPATSNVASKYEELECLYACVSKVVYEGLTAYEKDQSLIGTELTSKLEPAFLGGLRCNQHHIRQKFVETLSYLGALSQLNHSNTELTHVIWIDLFPRIWKILSEKQQQIERLVEVSSQLAIKEWRRLPNIVSHIHVPLLQYVNSSTIGCMNNIYLLDKTTDNGRGPPPATTTAGQSSTSAAAVSTSISLSTPTTPEPTMSSIADATITPPYIELCEEISESFLIEEKCRFLSNFSQHTAEVELPGEFLLPKKQEELQPGAEPTDMEGEQLITMVNKAVSAITTRLHNLATFEGAESRVNVHTPIEISLKQTDQEVITKCSDDTRTNEQKINDWTNEKSHQFLEWLNLTEIENINSQIEGTTVVTQEIVHMLIGKISKGLIHSAGNTFGFKVSIEKKSEHKKNKPLFDYDCRVARSEFRKMKRNKNKSPFHRALVLDAEKRYKNPINKAHKKYRSDFRKKMDDLKQKDSEEFLRLLNENKSTAQPKIDFDKLVSYFKELNSDLRDDTEE</sequence>
<evidence type="ECO:0000256" key="1">
    <source>
        <dbReference type="SAM" id="MobiDB-lite"/>
    </source>
</evidence>
<dbReference type="Pfam" id="PF20206">
    <property type="entry name" value="Tra1_ring"/>
    <property type="match status" value="1"/>
</dbReference>
<dbReference type="AlphaFoldDB" id="A0A8S3V0W4"/>
<name>A0A8S3V0W4_MYTED</name>
<proteinExistence type="predicted"/>
<dbReference type="InterPro" id="IPR046805">
    <property type="entry name" value="Tra1_ring"/>
</dbReference>
<dbReference type="OrthoDB" id="5570127at2759"/>
<comment type="caution">
    <text evidence="2">The sequence shown here is derived from an EMBL/GenBank/DDBJ whole genome shotgun (WGS) entry which is preliminary data.</text>
</comment>
<protein>
    <submittedName>
        <fullName evidence="2">TRRAP</fullName>
    </submittedName>
</protein>
<keyword evidence="3" id="KW-1185">Reference proteome</keyword>
<organism evidence="2 3">
    <name type="scientific">Mytilus edulis</name>
    <name type="common">Blue mussel</name>
    <dbReference type="NCBI Taxonomy" id="6550"/>
    <lineage>
        <taxon>Eukaryota</taxon>
        <taxon>Metazoa</taxon>
        <taxon>Spiralia</taxon>
        <taxon>Lophotrochozoa</taxon>
        <taxon>Mollusca</taxon>
        <taxon>Bivalvia</taxon>
        <taxon>Autobranchia</taxon>
        <taxon>Pteriomorphia</taxon>
        <taxon>Mytilida</taxon>
        <taxon>Mytiloidea</taxon>
        <taxon>Mytilidae</taxon>
        <taxon>Mytilinae</taxon>
        <taxon>Mytilus</taxon>
    </lineage>
</organism>
<evidence type="ECO:0000313" key="2">
    <source>
        <dbReference type="EMBL" id="CAG2251373.1"/>
    </source>
</evidence>